<keyword evidence="2" id="KW-0238">DNA-binding</keyword>
<dbReference type="Pfam" id="PF02311">
    <property type="entry name" value="AraC_binding"/>
    <property type="match status" value="1"/>
</dbReference>
<dbReference type="InterPro" id="IPR018060">
    <property type="entry name" value="HTH_AraC"/>
</dbReference>
<dbReference type="Gene3D" id="2.60.120.10">
    <property type="entry name" value="Jelly Rolls"/>
    <property type="match status" value="1"/>
</dbReference>
<protein>
    <submittedName>
        <fullName evidence="5">AraC family transcriptional regulator</fullName>
    </submittedName>
</protein>
<dbReference type="EMBL" id="QXQA01000002">
    <property type="protein sequence ID" value="RIX59666.1"/>
    <property type="molecule type" value="Genomic_DNA"/>
</dbReference>
<keyword evidence="3" id="KW-0804">Transcription</keyword>
<dbReference type="PANTHER" id="PTHR43280:SF28">
    <property type="entry name" value="HTH-TYPE TRANSCRIPTIONAL ACTIVATOR RHAS"/>
    <property type="match status" value="1"/>
</dbReference>
<dbReference type="PANTHER" id="PTHR43280">
    <property type="entry name" value="ARAC-FAMILY TRANSCRIPTIONAL REGULATOR"/>
    <property type="match status" value="1"/>
</dbReference>
<dbReference type="InterPro" id="IPR003313">
    <property type="entry name" value="AraC-bd"/>
</dbReference>
<dbReference type="InterPro" id="IPR009057">
    <property type="entry name" value="Homeodomain-like_sf"/>
</dbReference>
<evidence type="ECO:0000256" key="3">
    <source>
        <dbReference type="ARBA" id="ARBA00023163"/>
    </source>
</evidence>
<evidence type="ECO:0000313" key="6">
    <source>
        <dbReference type="Proteomes" id="UP000266482"/>
    </source>
</evidence>
<proteinExistence type="predicted"/>
<accession>A0A3A1VJ65</accession>
<dbReference type="Pfam" id="PF12833">
    <property type="entry name" value="HTH_18"/>
    <property type="match status" value="1"/>
</dbReference>
<keyword evidence="6" id="KW-1185">Reference proteome</keyword>
<evidence type="ECO:0000313" key="5">
    <source>
        <dbReference type="EMBL" id="RIX59666.1"/>
    </source>
</evidence>
<dbReference type="Gene3D" id="1.10.10.60">
    <property type="entry name" value="Homeodomain-like"/>
    <property type="match status" value="2"/>
</dbReference>
<dbReference type="PROSITE" id="PS01124">
    <property type="entry name" value="HTH_ARAC_FAMILY_2"/>
    <property type="match status" value="1"/>
</dbReference>
<keyword evidence="1" id="KW-0805">Transcription regulation</keyword>
<evidence type="ECO:0000259" key="4">
    <source>
        <dbReference type="PROSITE" id="PS01124"/>
    </source>
</evidence>
<comment type="caution">
    <text evidence="5">The sequence shown here is derived from an EMBL/GenBank/DDBJ whole genome shotgun (WGS) entry which is preliminary data.</text>
</comment>
<dbReference type="InterPro" id="IPR037923">
    <property type="entry name" value="HTH-like"/>
</dbReference>
<reference evidence="5 6" key="1">
    <citation type="submission" date="2018-09" db="EMBL/GenBank/DDBJ databases">
        <title>Paenibacillus aracenensis nov. sp. isolated from a cave in southern Spain.</title>
        <authorList>
            <person name="Jurado V."/>
            <person name="Gutierrez-Patricio S."/>
            <person name="Gonzalez-Pimentel J.L."/>
            <person name="Miller A.Z."/>
            <person name="Laiz L."/>
            <person name="Saiz-Jimenez C."/>
        </authorList>
    </citation>
    <scope>NUCLEOTIDE SEQUENCE [LARGE SCALE GENOMIC DNA]</scope>
    <source>
        <strain evidence="5 6">DSM 22867</strain>
    </source>
</reference>
<dbReference type="GO" id="GO:0043565">
    <property type="term" value="F:sequence-specific DNA binding"/>
    <property type="evidence" value="ECO:0007669"/>
    <property type="project" value="InterPro"/>
</dbReference>
<dbReference type="SMART" id="SM00342">
    <property type="entry name" value="HTH_ARAC"/>
    <property type="match status" value="1"/>
</dbReference>
<dbReference type="SUPFAM" id="SSF51215">
    <property type="entry name" value="Regulatory protein AraC"/>
    <property type="match status" value="1"/>
</dbReference>
<dbReference type="Proteomes" id="UP000266482">
    <property type="component" value="Unassembled WGS sequence"/>
</dbReference>
<dbReference type="InterPro" id="IPR014710">
    <property type="entry name" value="RmlC-like_jellyroll"/>
</dbReference>
<evidence type="ECO:0000256" key="2">
    <source>
        <dbReference type="ARBA" id="ARBA00023125"/>
    </source>
</evidence>
<gene>
    <name evidence="5" type="ORF">D3P08_05915</name>
</gene>
<dbReference type="AlphaFoldDB" id="A0A3A1VJ65"/>
<sequence>MKWNDHMLDGSILLNQKASYLKGNGIAATVYYWGAQSGFVGNKPHKHSFFEICYVLKGTGSYWEQEEHYPLEDGSLFLSRPGHVHHIVTDHGMDLLFMAFDIDAEGCSDECKALFAKLRRARSVFIPNAQELPVIRLWTTLLLMANEMQPLFHDGISGLGLSLITSVERTFADKEPSAAVVSRSSQAASLVYQAKLFIRDNLSQPLRLNDVAEHLHISSRHLSRLFLAELGQSCSVYIRKERIRKAGILLTETDLSIKDISRQTGFDTVHYFTSVFSAEMGMPPAKFKHKFQQLHH</sequence>
<dbReference type="CDD" id="cd02208">
    <property type="entry name" value="cupin_RmlC-like"/>
    <property type="match status" value="1"/>
</dbReference>
<name>A0A3A1VJ65_9BACL</name>
<dbReference type="OrthoDB" id="149040at2"/>
<dbReference type="GO" id="GO:0003700">
    <property type="term" value="F:DNA-binding transcription factor activity"/>
    <property type="evidence" value="ECO:0007669"/>
    <property type="project" value="InterPro"/>
</dbReference>
<evidence type="ECO:0000256" key="1">
    <source>
        <dbReference type="ARBA" id="ARBA00023015"/>
    </source>
</evidence>
<feature type="domain" description="HTH araC/xylS-type" evidence="4">
    <location>
        <begin position="192"/>
        <end position="290"/>
    </location>
</feature>
<dbReference type="RefSeq" id="WP_119598498.1">
    <property type="nucleotide sequence ID" value="NZ_QXQA01000002.1"/>
</dbReference>
<organism evidence="5 6">
    <name type="scientific">Paenibacillus nanensis</name>
    <dbReference type="NCBI Taxonomy" id="393251"/>
    <lineage>
        <taxon>Bacteria</taxon>
        <taxon>Bacillati</taxon>
        <taxon>Bacillota</taxon>
        <taxon>Bacilli</taxon>
        <taxon>Bacillales</taxon>
        <taxon>Paenibacillaceae</taxon>
        <taxon>Paenibacillus</taxon>
    </lineage>
</organism>
<dbReference type="SUPFAM" id="SSF46689">
    <property type="entry name" value="Homeodomain-like"/>
    <property type="match status" value="2"/>
</dbReference>